<organism evidence="1 2">
    <name type="scientific">Hydnomerulius pinastri MD-312</name>
    <dbReference type="NCBI Taxonomy" id="994086"/>
    <lineage>
        <taxon>Eukaryota</taxon>
        <taxon>Fungi</taxon>
        <taxon>Dikarya</taxon>
        <taxon>Basidiomycota</taxon>
        <taxon>Agaricomycotina</taxon>
        <taxon>Agaricomycetes</taxon>
        <taxon>Agaricomycetidae</taxon>
        <taxon>Boletales</taxon>
        <taxon>Boletales incertae sedis</taxon>
        <taxon>Leucogyrophana</taxon>
    </lineage>
</organism>
<keyword evidence="2" id="KW-1185">Reference proteome</keyword>
<dbReference type="EMBL" id="KN839900">
    <property type="protein sequence ID" value="KIJ59007.1"/>
    <property type="molecule type" value="Genomic_DNA"/>
</dbReference>
<reference evidence="1 2" key="1">
    <citation type="submission" date="2014-04" db="EMBL/GenBank/DDBJ databases">
        <title>Evolutionary Origins and Diversification of the Mycorrhizal Mutualists.</title>
        <authorList>
            <consortium name="DOE Joint Genome Institute"/>
            <consortium name="Mycorrhizal Genomics Consortium"/>
            <person name="Kohler A."/>
            <person name="Kuo A."/>
            <person name="Nagy L.G."/>
            <person name="Floudas D."/>
            <person name="Copeland A."/>
            <person name="Barry K.W."/>
            <person name="Cichocki N."/>
            <person name="Veneault-Fourrey C."/>
            <person name="LaButti K."/>
            <person name="Lindquist E.A."/>
            <person name="Lipzen A."/>
            <person name="Lundell T."/>
            <person name="Morin E."/>
            <person name="Murat C."/>
            <person name="Riley R."/>
            <person name="Ohm R."/>
            <person name="Sun H."/>
            <person name="Tunlid A."/>
            <person name="Henrissat B."/>
            <person name="Grigoriev I.V."/>
            <person name="Hibbett D.S."/>
            <person name="Martin F."/>
        </authorList>
    </citation>
    <scope>NUCLEOTIDE SEQUENCE [LARGE SCALE GENOMIC DNA]</scope>
    <source>
        <strain evidence="1 2">MD-312</strain>
    </source>
</reference>
<dbReference type="HOGENOM" id="CLU_2961078_0_0_1"/>
<evidence type="ECO:0008006" key="3">
    <source>
        <dbReference type="Google" id="ProtNLM"/>
    </source>
</evidence>
<evidence type="ECO:0000313" key="2">
    <source>
        <dbReference type="Proteomes" id="UP000053820"/>
    </source>
</evidence>
<sequence>MIFSTNYTHLLQLKTMYTVIQTYRNQSGFHWDDVNGANIQGATAKAVYSINQSDSCTDQ</sequence>
<proteinExistence type="predicted"/>
<accession>A0A0C9W8I8</accession>
<name>A0A0C9W8I8_9AGAM</name>
<evidence type="ECO:0000313" key="1">
    <source>
        <dbReference type="EMBL" id="KIJ59007.1"/>
    </source>
</evidence>
<protein>
    <recommendedName>
        <fullName evidence="3">Myb/SANT-like domain-containing protein</fullName>
    </recommendedName>
</protein>
<dbReference type="AlphaFoldDB" id="A0A0C9W8I8"/>
<dbReference type="OrthoDB" id="2690769at2759"/>
<dbReference type="Proteomes" id="UP000053820">
    <property type="component" value="Unassembled WGS sequence"/>
</dbReference>
<gene>
    <name evidence="1" type="ORF">HYDPIDRAFT_101488</name>
</gene>